<sequence>MFNKMIAQQTAKKEKLLDNFLKKHEAEYPFPEDVELICDIDYMGDGKPCHFMDIYRPRNYEGKLPVMFNLHGGGFLLGKKEEGHLFCAEMSQRGFLVFSFEYPLAPEVLFPQILKDLMTGMRNAKRYFETYDGDGEHIYMTGTSAGASLCVYLATMLKSPELAKAFQVVPNDLKIRALGLASGMYYTTKPDSIGIFLPSYIYGKHWKKSSFYPYINPENKEIIRNLPPSFLVTAYGDTLRNYSRQYAKAIKKAGVICHLEDYEVDKKLPHAFSTTFPEMEESKRANTQMVEFLFKY</sequence>
<protein>
    <submittedName>
        <fullName evidence="3">Carboxylesterase NlhH</fullName>
        <ecNumber evidence="3">3.1.1.1</ecNumber>
    </submittedName>
</protein>
<dbReference type="SUPFAM" id="SSF53474">
    <property type="entry name" value="alpha/beta-Hydrolases"/>
    <property type="match status" value="1"/>
</dbReference>
<dbReference type="AlphaFoldDB" id="A0A564W4U9"/>
<dbReference type="InterPro" id="IPR013094">
    <property type="entry name" value="AB_hydrolase_3"/>
</dbReference>
<evidence type="ECO:0000313" key="4">
    <source>
        <dbReference type="Proteomes" id="UP000408482"/>
    </source>
</evidence>
<dbReference type="RefSeq" id="WP_144094353.1">
    <property type="nucleotide sequence ID" value="NZ_CABHMX010000089.1"/>
</dbReference>
<dbReference type="Proteomes" id="UP000408482">
    <property type="component" value="Unassembled WGS sequence"/>
</dbReference>
<dbReference type="PANTHER" id="PTHR48081">
    <property type="entry name" value="AB HYDROLASE SUPERFAMILY PROTEIN C4A8.06C"/>
    <property type="match status" value="1"/>
</dbReference>
<proteinExistence type="predicted"/>
<dbReference type="EMBL" id="CABHNW010000132">
    <property type="protein sequence ID" value="VUX39896.1"/>
    <property type="molecule type" value="Genomic_DNA"/>
</dbReference>
<dbReference type="GO" id="GO:0106435">
    <property type="term" value="F:carboxylesterase activity"/>
    <property type="evidence" value="ECO:0007669"/>
    <property type="project" value="UniProtKB-EC"/>
</dbReference>
<dbReference type="InterPro" id="IPR050300">
    <property type="entry name" value="GDXG_lipolytic_enzyme"/>
</dbReference>
<accession>A0A564W4U9</accession>
<reference evidence="3 4" key="1">
    <citation type="submission" date="2019-07" db="EMBL/GenBank/DDBJ databases">
        <authorList>
            <person name="Hibberd C M."/>
            <person name="Gehrig L. J."/>
            <person name="Chang H.-W."/>
            <person name="Venkatesh S."/>
        </authorList>
    </citation>
    <scope>NUCLEOTIDE SEQUENCE [LARGE SCALE GENOMIC DNA]</scope>
    <source>
        <strain evidence="3">Blautia_luti_SSTS_Bg7063</strain>
    </source>
</reference>
<name>A0A564W4U9_9FIRM</name>
<evidence type="ECO:0000259" key="2">
    <source>
        <dbReference type="Pfam" id="PF07859"/>
    </source>
</evidence>
<evidence type="ECO:0000256" key="1">
    <source>
        <dbReference type="ARBA" id="ARBA00022801"/>
    </source>
</evidence>
<organism evidence="3 4">
    <name type="scientific">Blautia luti</name>
    <dbReference type="NCBI Taxonomy" id="89014"/>
    <lineage>
        <taxon>Bacteria</taxon>
        <taxon>Bacillati</taxon>
        <taxon>Bacillota</taxon>
        <taxon>Clostridia</taxon>
        <taxon>Lachnospirales</taxon>
        <taxon>Lachnospiraceae</taxon>
        <taxon>Blautia</taxon>
    </lineage>
</organism>
<feature type="domain" description="Alpha/beta hydrolase fold-3" evidence="2">
    <location>
        <begin position="68"/>
        <end position="272"/>
    </location>
</feature>
<dbReference type="Gene3D" id="3.40.50.1820">
    <property type="entry name" value="alpha/beta hydrolase"/>
    <property type="match status" value="1"/>
</dbReference>
<dbReference type="Pfam" id="PF07859">
    <property type="entry name" value="Abhydrolase_3"/>
    <property type="match status" value="1"/>
</dbReference>
<dbReference type="InterPro" id="IPR029058">
    <property type="entry name" value="AB_hydrolase_fold"/>
</dbReference>
<keyword evidence="1 3" id="KW-0378">Hydrolase</keyword>
<keyword evidence="4" id="KW-1185">Reference proteome</keyword>
<dbReference type="EC" id="3.1.1.1" evidence="3"/>
<gene>
    <name evidence="3" type="primary">nlhH_1</name>
    <name evidence="3" type="ORF">RSSSTS7063_00496</name>
</gene>
<evidence type="ECO:0000313" key="3">
    <source>
        <dbReference type="EMBL" id="VUX39896.1"/>
    </source>
</evidence>